<dbReference type="Proteomes" id="UP000004827">
    <property type="component" value="Unassembled WGS sequence"/>
</dbReference>
<evidence type="ECO:0000313" key="4">
    <source>
        <dbReference type="EMBL" id="EEW06580.1"/>
    </source>
</evidence>
<dbReference type="Pfam" id="PF00353">
    <property type="entry name" value="HemolysinCabind"/>
    <property type="match status" value="1"/>
</dbReference>
<gene>
    <name evidence="4" type="ORF">VMB_21930</name>
</gene>
<dbReference type="SUPFAM" id="SSF51120">
    <property type="entry name" value="beta-Roll"/>
    <property type="match status" value="1"/>
</dbReference>
<dbReference type="Gene3D" id="2.10.10.20">
    <property type="entry name" value="Carbohydrate-binding module superfamily 5/12"/>
    <property type="match status" value="1"/>
</dbReference>
<dbReference type="Gene3D" id="2.150.10.10">
    <property type="entry name" value="Serralysin-like metalloprotease, C-terminal"/>
    <property type="match status" value="1"/>
</dbReference>
<evidence type="ECO:0000256" key="1">
    <source>
        <dbReference type="ARBA" id="ARBA00022801"/>
    </source>
</evidence>
<dbReference type="GO" id="GO:0030246">
    <property type="term" value="F:carbohydrate binding"/>
    <property type="evidence" value="ECO:0007669"/>
    <property type="project" value="InterPro"/>
</dbReference>
<keyword evidence="2" id="KW-0106">Calcium</keyword>
<evidence type="ECO:0000259" key="3">
    <source>
        <dbReference type="SMART" id="SM00495"/>
    </source>
</evidence>
<dbReference type="InterPro" id="IPR001343">
    <property type="entry name" value="Hemolysn_Ca-bd"/>
</dbReference>
<dbReference type="EMBL" id="ACYU01000111">
    <property type="protein sequence ID" value="EEW06580.1"/>
    <property type="molecule type" value="Genomic_DNA"/>
</dbReference>
<evidence type="ECO:0000313" key="5">
    <source>
        <dbReference type="Proteomes" id="UP000004827"/>
    </source>
</evidence>
<dbReference type="InterPro" id="IPR011049">
    <property type="entry name" value="Serralysin-like_metalloprot_C"/>
</dbReference>
<dbReference type="InterPro" id="IPR003610">
    <property type="entry name" value="CBM5/12"/>
</dbReference>
<dbReference type="GO" id="GO:0005509">
    <property type="term" value="F:calcium ion binding"/>
    <property type="evidence" value="ECO:0007669"/>
    <property type="project" value="InterPro"/>
</dbReference>
<dbReference type="GO" id="GO:0005975">
    <property type="term" value="P:carbohydrate metabolic process"/>
    <property type="evidence" value="ECO:0007669"/>
    <property type="project" value="InterPro"/>
</dbReference>
<name>D2YF96_VIBMI</name>
<feature type="domain" description="Chitin-binding type-3" evidence="3">
    <location>
        <begin position="708"/>
        <end position="751"/>
    </location>
</feature>
<dbReference type="GO" id="GO:0004553">
    <property type="term" value="F:hydrolase activity, hydrolyzing O-glycosyl compounds"/>
    <property type="evidence" value="ECO:0007669"/>
    <property type="project" value="InterPro"/>
</dbReference>
<sequence length="755" mass="80494">MGGLLVVCSWETWTRQCALNTYSTRKIMLTTKKGIVAAAVAVALATPVHASGIQSFLDALRNFESGINPAQADFYLQNLDNPVYTYAQVTSPGRLVRDCSTGSMISEPTTINQFFTKLGVNTIYNPLTPTDAEMFRQMQYNSMNAWGFIGYQLGEAVLIDAGYYSPKLVNIDGKEYDSFYMFVPDSTWVGCKTEALAEIEGSGGNKVYVTDNNRWEGTFVGKSGVNSLADLRLPEKQELVMRDAMHFNVKVISKLLADANMTWEQALAKSWPGKDANGNPIQIQATMSGILAAAHLRGAWGTGALLTKDQITCDELGTCITTYVHKFGGFNTIFDTPANDVIEGSQYNEVLSAGWGNDTVVTGGGIDQILLNEQLSATTTIADFTVGEDKIILRGWQATDPLAGLVVASVAGGTELQFSGQTVVLSGVNAADVQANPAAVIAKSDIYKLAWNSGKKVVTGFDPLVDKIEGSAGIGFKHLKAYETATSVVVGPQAEDGGIYASYELVGLTLADINPDMFVNVTGGYDRLGYIVPLNSVSWGWNVQLVVNNFYPAKTVITTASNEAIPFNAVKLTQAGADTVLTLLDPFAQGNKKSLVLKNTQLSVLTASNFAGFTGNFNEVTVDVPVFYQITASISGTGGVISPTPDAAGIISAQGGADFTVNFIADSGYKVSSIVVNGVSQPVASSFTFPSLAANQTLVVSFEPGSACPANWVAGKVYVGGDQVVYQGNIYQAKWWNDNNQPDQGGPWQLVGACN</sequence>
<dbReference type="SMART" id="SM00495">
    <property type="entry name" value="ChtBD3"/>
    <property type="match status" value="1"/>
</dbReference>
<evidence type="ECO:0000256" key="2">
    <source>
        <dbReference type="ARBA" id="ARBA00022837"/>
    </source>
</evidence>
<comment type="caution">
    <text evidence="4">The sequence shown here is derived from an EMBL/GenBank/DDBJ whole genome shotgun (WGS) entry which is preliminary data.</text>
</comment>
<dbReference type="SUPFAM" id="SSF51055">
    <property type="entry name" value="Carbohydrate binding domain"/>
    <property type="match status" value="1"/>
</dbReference>
<dbReference type="CDD" id="cd12215">
    <property type="entry name" value="ChiC_BD"/>
    <property type="match status" value="1"/>
</dbReference>
<dbReference type="AlphaFoldDB" id="D2YF96"/>
<dbReference type="GO" id="GO:0005576">
    <property type="term" value="C:extracellular region"/>
    <property type="evidence" value="ECO:0007669"/>
    <property type="project" value="InterPro"/>
</dbReference>
<protein>
    <recommendedName>
        <fullName evidence="3">Chitin-binding type-3 domain-containing protein</fullName>
    </recommendedName>
</protein>
<reference evidence="4 5" key="1">
    <citation type="journal article" date="2009" name="BMC Evol. Biol.">
        <title>Genomic taxonomy of Vibrios.</title>
        <authorList>
            <person name="Thompson C.C."/>
            <person name="Vicente A.C."/>
            <person name="Souza R.C."/>
            <person name="Vasconcelos A.T."/>
            <person name="Vesth T."/>
            <person name="Alves N.Jr."/>
            <person name="Ussery D.W."/>
            <person name="Iida T."/>
            <person name="Thompson F.L."/>
        </authorList>
    </citation>
    <scope>NUCLEOTIDE SEQUENCE [LARGE SCALE GENOMIC DNA]</scope>
    <source>
        <strain evidence="4 5">VM603</strain>
    </source>
</reference>
<proteinExistence type="predicted"/>
<keyword evidence="1" id="KW-0378">Hydrolase</keyword>
<dbReference type="Pfam" id="PF02839">
    <property type="entry name" value="CBM_5_12"/>
    <property type="match status" value="1"/>
</dbReference>
<accession>D2YF96</accession>
<organism evidence="4 5">
    <name type="scientific">Vibrio mimicus VM603</name>
    <dbReference type="NCBI Taxonomy" id="671074"/>
    <lineage>
        <taxon>Bacteria</taxon>
        <taxon>Pseudomonadati</taxon>
        <taxon>Pseudomonadota</taxon>
        <taxon>Gammaproteobacteria</taxon>
        <taxon>Vibrionales</taxon>
        <taxon>Vibrionaceae</taxon>
        <taxon>Vibrio</taxon>
    </lineage>
</organism>
<dbReference type="InterPro" id="IPR036573">
    <property type="entry name" value="CBM_sf_5/12"/>
</dbReference>